<comment type="caution">
    <text evidence="2">The sequence shown here is derived from an EMBL/GenBank/DDBJ whole genome shotgun (WGS) entry which is preliminary data.</text>
</comment>
<dbReference type="EMBL" id="JARIHO010000061">
    <property type="protein sequence ID" value="KAJ7315542.1"/>
    <property type="molecule type" value="Genomic_DNA"/>
</dbReference>
<feature type="domain" description="Reverse transcriptase" evidence="1">
    <location>
        <begin position="1"/>
        <end position="95"/>
    </location>
</feature>
<proteinExistence type="predicted"/>
<feature type="non-terminal residue" evidence="2">
    <location>
        <position position="1"/>
    </location>
</feature>
<dbReference type="Proteomes" id="UP001218218">
    <property type="component" value="Unassembled WGS sequence"/>
</dbReference>
<keyword evidence="3" id="KW-1185">Reference proteome</keyword>
<reference evidence="2" key="1">
    <citation type="submission" date="2023-03" db="EMBL/GenBank/DDBJ databases">
        <title>Massive genome expansion in bonnet fungi (Mycena s.s.) driven by repeated elements and novel gene families across ecological guilds.</title>
        <authorList>
            <consortium name="Lawrence Berkeley National Laboratory"/>
            <person name="Harder C.B."/>
            <person name="Miyauchi S."/>
            <person name="Viragh M."/>
            <person name="Kuo A."/>
            <person name="Thoen E."/>
            <person name="Andreopoulos B."/>
            <person name="Lu D."/>
            <person name="Skrede I."/>
            <person name="Drula E."/>
            <person name="Henrissat B."/>
            <person name="Morin E."/>
            <person name="Kohler A."/>
            <person name="Barry K."/>
            <person name="LaButti K."/>
            <person name="Morin E."/>
            <person name="Salamov A."/>
            <person name="Lipzen A."/>
            <person name="Mereny Z."/>
            <person name="Hegedus B."/>
            <person name="Baldrian P."/>
            <person name="Stursova M."/>
            <person name="Weitz H."/>
            <person name="Taylor A."/>
            <person name="Grigoriev I.V."/>
            <person name="Nagy L.G."/>
            <person name="Martin F."/>
            <person name="Kauserud H."/>
        </authorList>
    </citation>
    <scope>NUCLEOTIDE SEQUENCE</scope>
    <source>
        <strain evidence="2">CBHHK002</strain>
    </source>
</reference>
<evidence type="ECO:0000313" key="3">
    <source>
        <dbReference type="Proteomes" id="UP001218218"/>
    </source>
</evidence>
<name>A0AAD6ZCP7_9AGAR</name>
<organism evidence="2 3">
    <name type="scientific">Mycena albidolilacea</name>
    <dbReference type="NCBI Taxonomy" id="1033008"/>
    <lineage>
        <taxon>Eukaryota</taxon>
        <taxon>Fungi</taxon>
        <taxon>Dikarya</taxon>
        <taxon>Basidiomycota</taxon>
        <taxon>Agaricomycotina</taxon>
        <taxon>Agaricomycetes</taxon>
        <taxon>Agaricomycetidae</taxon>
        <taxon>Agaricales</taxon>
        <taxon>Marasmiineae</taxon>
        <taxon>Mycenaceae</taxon>
        <taxon>Mycena</taxon>
    </lineage>
</organism>
<evidence type="ECO:0000313" key="2">
    <source>
        <dbReference type="EMBL" id="KAJ7315542.1"/>
    </source>
</evidence>
<dbReference type="PROSITE" id="PS50878">
    <property type="entry name" value="RT_POL"/>
    <property type="match status" value="1"/>
</dbReference>
<feature type="non-terminal residue" evidence="2">
    <location>
        <position position="244"/>
    </location>
</feature>
<dbReference type="AlphaFoldDB" id="A0AAD6ZCP7"/>
<gene>
    <name evidence="2" type="ORF">DFH08DRAFT_636406</name>
</gene>
<accession>A0AAD6ZCP7</accession>
<dbReference type="InterPro" id="IPR000477">
    <property type="entry name" value="RT_dom"/>
</dbReference>
<evidence type="ECO:0000259" key="1">
    <source>
        <dbReference type="PROSITE" id="PS50878"/>
    </source>
</evidence>
<protein>
    <recommendedName>
        <fullName evidence="1">Reverse transcriptase domain-containing protein</fullName>
    </recommendedName>
</protein>
<sequence>LPDMDDVFPAAVGISLLAQVDDTLLVSLSARGLGSKLCTLEEWCARNFILTNLIKTVILIFKYGRTPLPQPPPVFKLGQTDLNIEIEEKYVGVTFRTDMQNMLVAHYKAKACTGQYCAHRIMAVEDMTGRLMPKELKELYMARVDRHLIHGCEIMPDSEDIHLKQLSQVQISFIHNMLNLHPRSMIAPLFTETGIIPLRVRRLLLVLTHLVHWLGLDKKHYAWAALDSSIELAAKGKKCWAKDL</sequence>